<protein>
    <submittedName>
        <fullName evidence="1">DUF1697 domain-containing protein</fullName>
    </submittedName>
</protein>
<keyword evidence="2" id="KW-1185">Reference proteome</keyword>
<dbReference type="Proteomes" id="UP000267798">
    <property type="component" value="Unassembled WGS sequence"/>
</dbReference>
<proteinExistence type="predicted"/>
<dbReference type="PANTHER" id="PTHR36439:SF1">
    <property type="entry name" value="DUF1697 DOMAIN-CONTAINING PROTEIN"/>
    <property type="match status" value="1"/>
</dbReference>
<dbReference type="OrthoDB" id="9806494at2"/>
<sequence length="187" mass="20981">MTIYMALLRGINVGGKNKIKMAELRESLAAIGLQRVQTYIQSGNILFESAQEELPLRERIERQIEADFGLSIKVVMRTLDELRTIRRNLPFTEEQVAEAKAAAEGEVLYVSMLQEQPSPDKLEKLAGIDIGEDRYVLDGNNLYLLYSLSVRNSKLSAHVEKLGVASTVRNWNTINKLIELGSEMEGA</sequence>
<dbReference type="Gene3D" id="3.30.70.1280">
    <property type="entry name" value="SP0830-like domains"/>
    <property type="match status" value="1"/>
</dbReference>
<comment type="caution">
    <text evidence="1">The sequence shown here is derived from an EMBL/GenBank/DDBJ whole genome shotgun (WGS) entry which is preliminary data.</text>
</comment>
<dbReference type="PANTHER" id="PTHR36439">
    <property type="entry name" value="BLL4334 PROTEIN"/>
    <property type="match status" value="1"/>
</dbReference>
<dbReference type="PIRSF" id="PIRSF008502">
    <property type="entry name" value="UCP008502"/>
    <property type="match status" value="1"/>
</dbReference>
<evidence type="ECO:0000313" key="1">
    <source>
        <dbReference type="EMBL" id="RJX38535.1"/>
    </source>
</evidence>
<accession>A0A3A6PDD5</accession>
<organism evidence="1 2">
    <name type="scientific">Paenibacillus pinisoli</name>
    <dbReference type="NCBI Taxonomy" id="1276110"/>
    <lineage>
        <taxon>Bacteria</taxon>
        <taxon>Bacillati</taxon>
        <taxon>Bacillota</taxon>
        <taxon>Bacilli</taxon>
        <taxon>Bacillales</taxon>
        <taxon>Paenibacillaceae</taxon>
        <taxon>Paenibacillus</taxon>
    </lineage>
</organism>
<evidence type="ECO:0000313" key="2">
    <source>
        <dbReference type="Proteomes" id="UP000267798"/>
    </source>
</evidence>
<dbReference type="EMBL" id="QXQB01000004">
    <property type="protein sequence ID" value="RJX38535.1"/>
    <property type="molecule type" value="Genomic_DNA"/>
</dbReference>
<dbReference type="AlphaFoldDB" id="A0A3A6PDD5"/>
<dbReference type="Pfam" id="PF08002">
    <property type="entry name" value="DUF1697"/>
    <property type="match status" value="1"/>
</dbReference>
<name>A0A3A6PDD5_9BACL</name>
<dbReference type="SUPFAM" id="SSF160379">
    <property type="entry name" value="SP0830-like"/>
    <property type="match status" value="1"/>
</dbReference>
<dbReference type="InterPro" id="IPR012545">
    <property type="entry name" value="DUF1697"/>
</dbReference>
<gene>
    <name evidence="1" type="ORF">D3P09_18625</name>
</gene>
<reference evidence="1 2" key="1">
    <citation type="submission" date="2018-09" db="EMBL/GenBank/DDBJ databases">
        <title>Paenibacillus aracenensis nov. sp. isolated from a cave in southern Spain.</title>
        <authorList>
            <person name="Jurado V."/>
            <person name="Gutierrez-Patricio S."/>
            <person name="Gonzalez-Pimentel J.L."/>
            <person name="Miller A.Z."/>
            <person name="Laiz L."/>
            <person name="Saiz-Jimenez C."/>
        </authorList>
    </citation>
    <scope>NUCLEOTIDE SEQUENCE [LARGE SCALE GENOMIC DNA]</scope>
    <source>
        <strain evidence="1 2">JCM 19203</strain>
    </source>
</reference>